<sequence>MADIVNLNKARKTRAKAAAGAKAVENRAKFGRTKAEKARDEANRARIDRTLDDSKRD</sequence>
<accession>A0A9X2HKN9</accession>
<dbReference type="Proteomes" id="UP001139451">
    <property type="component" value="Unassembled WGS sequence"/>
</dbReference>
<evidence type="ECO:0000313" key="2">
    <source>
        <dbReference type="EMBL" id="MCP3732961.1"/>
    </source>
</evidence>
<reference evidence="2" key="1">
    <citation type="submission" date="2022-05" db="EMBL/GenBank/DDBJ databases">
        <title>Sphingomonas sp. strain MG17 Genome sequencing and assembly.</title>
        <authorList>
            <person name="Kim I."/>
        </authorList>
    </citation>
    <scope>NUCLEOTIDE SEQUENCE</scope>
    <source>
        <strain evidence="2">MG17</strain>
    </source>
</reference>
<feature type="region of interest" description="Disordered" evidence="1">
    <location>
        <begin position="30"/>
        <end position="57"/>
    </location>
</feature>
<dbReference type="RefSeq" id="WP_254296946.1">
    <property type="nucleotide sequence ID" value="NZ_JAMLDX010000026.1"/>
</dbReference>
<evidence type="ECO:0000313" key="3">
    <source>
        <dbReference type="Proteomes" id="UP001139451"/>
    </source>
</evidence>
<keyword evidence="3" id="KW-1185">Reference proteome</keyword>
<evidence type="ECO:0000256" key="1">
    <source>
        <dbReference type="SAM" id="MobiDB-lite"/>
    </source>
</evidence>
<gene>
    <name evidence="2" type="ORF">M9978_21325</name>
</gene>
<dbReference type="AlphaFoldDB" id="A0A9X2HKN9"/>
<dbReference type="EMBL" id="JAMLDX010000026">
    <property type="protein sequence ID" value="MCP3732961.1"/>
    <property type="molecule type" value="Genomic_DNA"/>
</dbReference>
<comment type="caution">
    <text evidence="2">The sequence shown here is derived from an EMBL/GenBank/DDBJ whole genome shotgun (WGS) entry which is preliminary data.</text>
</comment>
<protein>
    <submittedName>
        <fullName evidence="2">DUF4169 family protein</fullName>
    </submittedName>
</protein>
<dbReference type="InterPro" id="IPR025227">
    <property type="entry name" value="DUF4169"/>
</dbReference>
<name>A0A9X2HKN9_9SPHN</name>
<dbReference type="Pfam" id="PF13770">
    <property type="entry name" value="DUF4169"/>
    <property type="match status" value="1"/>
</dbReference>
<proteinExistence type="predicted"/>
<organism evidence="2 3">
    <name type="scientific">Sphingomonas tagetis</name>
    <dbReference type="NCBI Taxonomy" id="2949092"/>
    <lineage>
        <taxon>Bacteria</taxon>
        <taxon>Pseudomonadati</taxon>
        <taxon>Pseudomonadota</taxon>
        <taxon>Alphaproteobacteria</taxon>
        <taxon>Sphingomonadales</taxon>
        <taxon>Sphingomonadaceae</taxon>
        <taxon>Sphingomonas</taxon>
    </lineage>
</organism>